<sequence length="309" mass="34571">MEPVQPVREGVALVDALAFSVVPPDEQSYAWVLREMAQFMEIADLEHRRGLYGFRFSARFGDSAGVIAWGGESQKGRVYFSLMGKGCSMVSRWADLACWLERHRATIKRADLAYDDFAGHLVSIAWAIQQYQGGGFNAGGRKPIHACYGDWLEGDASTKGRTLGIGNRASGKYARIYEKGKQLGDSSNPWTRVEVEWRAEDRFIPYDVLIRPSHYLASAYPCLSFLSEEQSVIKTVTKAAQIAFDAAVDNAKQHCGKLVNLMMQVMQGDYVAVVDKLLRPGIPARIDPYSYHVKHDPAMLDWELREAVV</sequence>
<name>A0ABU1IFU2_9BURK</name>
<accession>A0ABU1IFU2</accession>
<evidence type="ECO:0000259" key="1">
    <source>
        <dbReference type="Pfam" id="PF02486"/>
    </source>
</evidence>
<dbReference type="Pfam" id="PF02486">
    <property type="entry name" value="Rep_trans"/>
    <property type="match status" value="1"/>
</dbReference>
<evidence type="ECO:0000313" key="2">
    <source>
        <dbReference type="EMBL" id="MDR6215990.1"/>
    </source>
</evidence>
<feature type="domain" description="Replication initiation protein-like C-terminal" evidence="1">
    <location>
        <begin position="106"/>
        <end position="268"/>
    </location>
</feature>
<evidence type="ECO:0000313" key="3">
    <source>
        <dbReference type="Proteomes" id="UP001267710"/>
    </source>
</evidence>
<gene>
    <name evidence="2" type="ORF">QE399_003679</name>
</gene>
<reference evidence="2 3" key="1">
    <citation type="submission" date="2023-08" db="EMBL/GenBank/DDBJ databases">
        <title>Functional and genomic diversity of the sorghum phyllosphere microbiome.</title>
        <authorList>
            <person name="Shade A."/>
        </authorList>
    </citation>
    <scope>NUCLEOTIDE SEQUENCE [LARGE SCALE GENOMIC DNA]</scope>
    <source>
        <strain evidence="2 3">SORGH_AS_0335</strain>
    </source>
</reference>
<keyword evidence="3" id="KW-1185">Reference proteome</keyword>
<organism evidence="2 3">
    <name type="scientific">Paracidovorax wautersii</name>
    <dbReference type="NCBI Taxonomy" id="1177982"/>
    <lineage>
        <taxon>Bacteria</taxon>
        <taxon>Pseudomonadati</taxon>
        <taxon>Pseudomonadota</taxon>
        <taxon>Betaproteobacteria</taxon>
        <taxon>Burkholderiales</taxon>
        <taxon>Comamonadaceae</taxon>
        <taxon>Paracidovorax</taxon>
    </lineage>
</organism>
<dbReference type="Proteomes" id="UP001267710">
    <property type="component" value="Unassembled WGS sequence"/>
</dbReference>
<dbReference type="EMBL" id="JAVIZX010000001">
    <property type="protein sequence ID" value="MDR6215990.1"/>
    <property type="molecule type" value="Genomic_DNA"/>
</dbReference>
<proteinExistence type="predicted"/>
<dbReference type="InterPro" id="IPR003491">
    <property type="entry name" value="REP-like_C"/>
</dbReference>
<dbReference type="RefSeq" id="WP_309831054.1">
    <property type="nucleotide sequence ID" value="NZ_JAVIZX010000001.1"/>
</dbReference>
<comment type="caution">
    <text evidence="2">The sequence shown here is derived from an EMBL/GenBank/DDBJ whole genome shotgun (WGS) entry which is preliminary data.</text>
</comment>
<protein>
    <submittedName>
        <fullName evidence="2">Phage replication initiation protein</fullName>
    </submittedName>
</protein>